<keyword evidence="3" id="KW-0813">Transport</keyword>
<evidence type="ECO:0000313" key="12">
    <source>
        <dbReference type="Proteomes" id="UP000540506"/>
    </source>
</evidence>
<evidence type="ECO:0000313" key="11">
    <source>
        <dbReference type="EMBL" id="MBB4926779.1"/>
    </source>
</evidence>
<feature type="region of interest" description="Disordered" evidence="10">
    <location>
        <begin position="113"/>
        <end position="138"/>
    </location>
</feature>
<dbReference type="InterPro" id="IPR003849">
    <property type="entry name" value="Preprotein_translocase_YajC"/>
</dbReference>
<dbReference type="Proteomes" id="UP000540506">
    <property type="component" value="Unassembled WGS sequence"/>
</dbReference>
<comment type="caution">
    <text evidence="11">The sequence shown here is derived from an EMBL/GenBank/DDBJ whole genome shotgun (WGS) entry which is preliminary data.</text>
</comment>
<evidence type="ECO:0000256" key="2">
    <source>
        <dbReference type="ARBA" id="ARBA00006742"/>
    </source>
</evidence>
<sequence length="138" mass="14899">MNLIILLLPIAAIFLMFRSQKKRQAQAQQMQSAMEPGSAVRTIGGMYALVKSVNDGSVELEIAPGVVTHFSKSAIAAVIDPQEYDEIINGRPEEDESAELADEAIEEIDSIEADSVEDAHEQESISLAKADSDKPAAK</sequence>
<protein>
    <submittedName>
        <fullName evidence="11">Preprotein translocase subunit YajC</fullName>
    </submittedName>
</protein>
<evidence type="ECO:0000256" key="3">
    <source>
        <dbReference type="ARBA" id="ARBA00022448"/>
    </source>
</evidence>
<comment type="subcellular location">
    <subcellularLocation>
        <location evidence="1">Cell membrane</location>
        <topology evidence="1">Single-pass membrane protein</topology>
    </subcellularLocation>
</comment>
<dbReference type="PANTHER" id="PTHR33909">
    <property type="entry name" value="SEC TRANSLOCON ACCESSORY COMPLEX SUBUNIT YAJC"/>
    <property type="match status" value="1"/>
</dbReference>
<dbReference type="RefSeq" id="WP_184940408.1">
    <property type="nucleotide sequence ID" value="NZ_JACHJV010000001.1"/>
</dbReference>
<evidence type="ECO:0000256" key="7">
    <source>
        <dbReference type="ARBA" id="ARBA00022989"/>
    </source>
</evidence>
<keyword evidence="9" id="KW-0472">Membrane</keyword>
<organism evidence="11 12">
    <name type="scientific">Kitasatospora kifunensis</name>
    <name type="common">Streptomyces kifunensis</name>
    <dbReference type="NCBI Taxonomy" id="58351"/>
    <lineage>
        <taxon>Bacteria</taxon>
        <taxon>Bacillati</taxon>
        <taxon>Actinomycetota</taxon>
        <taxon>Actinomycetes</taxon>
        <taxon>Kitasatosporales</taxon>
        <taxon>Streptomycetaceae</taxon>
        <taxon>Kitasatospora</taxon>
    </lineage>
</organism>
<proteinExistence type="inferred from homology"/>
<dbReference type="GO" id="GO:0015031">
    <property type="term" value="P:protein transport"/>
    <property type="evidence" value="ECO:0007669"/>
    <property type="project" value="UniProtKB-KW"/>
</dbReference>
<keyword evidence="6" id="KW-0653">Protein transport</keyword>
<comment type="similarity">
    <text evidence="2">Belongs to the YajC family.</text>
</comment>
<keyword evidence="8" id="KW-0811">Translocation</keyword>
<dbReference type="SMART" id="SM01323">
    <property type="entry name" value="YajC"/>
    <property type="match status" value="1"/>
</dbReference>
<evidence type="ECO:0000256" key="1">
    <source>
        <dbReference type="ARBA" id="ARBA00004162"/>
    </source>
</evidence>
<dbReference type="PANTHER" id="PTHR33909:SF1">
    <property type="entry name" value="SEC TRANSLOCON ACCESSORY COMPLEX SUBUNIT YAJC"/>
    <property type="match status" value="1"/>
</dbReference>
<evidence type="ECO:0000256" key="10">
    <source>
        <dbReference type="SAM" id="MobiDB-lite"/>
    </source>
</evidence>
<dbReference type="AlphaFoldDB" id="A0A7W7R7M6"/>
<gene>
    <name evidence="11" type="ORF">FHR34_005772</name>
</gene>
<name>A0A7W7R7M6_KITKI</name>
<evidence type="ECO:0000256" key="5">
    <source>
        <dbReference type="ARBA" id="ARBA00022692"/>
    </source>
</evidence>
<keyword evidence="12" id="KW-1185">Reference proteome</keyword>
<dbReference type="NCBIfam" id="TIGR00739">
    <property type="entry name" value="yajC"/>
    <property type="match status" value="1"/>
</dbReference>
<accession>A0A7W7R7M6</accession>
<evidence type="ECO:0000256" key="9">
    <source>
        <dbReference type="ARBA" id="ARBA00023136"/>
    </source>
</evidence>
<dbReference type="EMBL" id="JACHJV010000001">
    <property type="protein sequence ID" value="MBB4926779.1"/>
    <property type="molecule type" value="Genomic_DNA"/>
</dbReference>
<evidence type="ECO:0000256" key="4">
    <source>
        <dbReference type="ARBA" id="ARBA00022475"/>
    </source>
</evidence>
<evidence type="ECO:0000256" key="6">
    <source>
        <dbReference type="ARBA" id="ARBA00022927"/>
    </source>
</evidence>
<dbReference type="GO" id="GO:0005886">
    <property type="term" value="C:plasma membrane"/>
    <property type="evidence" value="ECO:0007669"/>
    <property type="project" value="UniProtKB-SubCell"/>
</dbReference>
<keyword evidence="7" id="KW-1133">Transmembrane helix</keyword>
<keyword evidence="5" id="KW-0812">Transmembrane</keyword>
<evidence type="ECO:0000256" key="8">
    <source>
        <dbReference type="ARBA" id="ARBA00023010"/>
    </source>
</evidence>
<dbReference type="Pfam" id="PF02699">
    <property type="entry name" value="YajC"/>
    <property type="match status" value="1"/>
</dbReference>
<keyword evidence="4" id="KW-1003">Cell membrane</keyword>
<reference evidence="11 12" key="1">
    <citation type="submission" date="2020-08" db="EMBL/GenBank/DDBJ databases">
        <title>Sequencing the genomes of 1000 actinobacteria strains.</title>
        <authorList>
            <person name="Klenk H.-P."/>
        </authorList>
    </citation>
    <scope>NUCLEOTIDE SEQUENCE [LARGE SCALE GENOMIC DNA]</scope>
    <source>
        <strain evidence="11 12">DSM 41654</strain>
    </source>
</reference>